<evidence type="ECO:0000313" key="2">
    <source>
        <dbReference type="Proteomes" id="UP000006461"/>
    </source>
</evidence>
<protein>
    <submittedName>
        <fullName evidence="1">Uncharacterized protein</fullName>
    </submittedName>
</protein>
<reference evidence="1 2" key="1">
    <citation type="journal article" date="2012" name="J. Bacteriol.">
        <title>Genome Sequence of Radiation-Resistant Modestobacter marinus Strain BC501, a Representative Actinobacterium That Thrives on Calcareous Stone Surfaces.</title>
        <authorList>
            <person name="Normand P."/>
            <person name="Gury J."/>
            <person name="Pujic P."/>
            <person name="Chouaia B."/>
            <person name="Crotti E."/>
            <person name="Brusetti L."/>
            <person name="Daffonchio D."/>
            <person name="Vacherie B."/>
            <person name="Barbe V."/>
            <person name="Medigue C."/>
            <person name="Calteau A."/>
            <person name="Ghodhbane-Gtari F."/>
            <person name="Essoussi I."/>
            <person name="Nouioui I."/>
            <person name="Abbassi-Ghozzi I."/>
            <person name="Gtari M."/>
        </authorList>
    </citation>
    <scope>NUCLEOTIDE SEQUENCE [LARGE SCALE GENOMIC DNA]</scope>
    <source>
        <strain evidence="2">BC 501</strain>
    </source>
</reference>
<accession>I4F1P8</accession>
<gene>
    <name evidence="1" type="ordered locus">MODMU_4163</name>
</gene>
<dbReference type="AlphaFoldDB" id="I4F1P8"/>
<proteinExistence type="predicted"/>
<evidence type="ECO:0000313" key="1">
    <source>
        <dbReference type="EMBL" id="CCH89561.1"/>
    </source>
</evidence>
<organism evidence="1 2">
    <name type="scientific">Modestobacter italicus (strain DSM 44449 / CECT 9708 / BC 501)</name>
    <dbReference type="NCBI Taxonomy" id="2732864"/>
    <lineage>
        <taxon>Bacteria</taxon>
        <taxon>Bacillati</taxon>
        <taxon>Actinomycetota</taxon>
        <taxon>Actinomycetes</taxon>
        <taxon>Geodermatophilales</taxon>
        <taxon>Geodermatophilaceae</taxon>
        <taxon>Modestobacter</taxon>
    </lineage>
</organism>
<dbReference type="Proteomes" id="UP000006461">
    <property type="component" value="Chromosome"/>
</dbReference>
<keyword evidence="2" id="KW-1185">Reference proteome</keyword>
<sequence length="150" mass="16730">MTTAPPAPTSPVTDDGELTQRWAELLTPGRPQEATLWLAWLRPDGTMVPTLIPIDELAEHDTSALGSGLLTLHDAIAIAERCDRDALHLTLTLERPGPLAEDPSEMDEEWCELLEEAVTRGLDQGCSFHVSDGRSVRQLMPRRFWPQPRR</sequence>
<name>I4F1P8_MODI5</name>
<dbReference type="HOGENOM" id="CLU_1738436_0_0_11"/>
<dbReference type="STRING" id="477641.MODMU_4163"/>
<dbReference type="EMBL" id="FO203431">
    <property type="protein sequence ID" value="CCH89561.1"/>
    <property type="molecule type" value="Genomic_DNA"/>
</dbReference>
<dbReference type="KEGG" id="mmar:MODMU_4163"/>